<dbReference type="Proteomes" id="UP000464787">
    <property type="component" value="Chromosome"/>
</dbReference>
<name>A0A857JAZ1_9BURK</name>
<dbReference type="Pfam" id="PF06676">
    <property type="entry name" value="DUF1178"/>
    <property type="match status" value="1"/>
</dbReference>
<reference evidence="1 2" key="1">
    <citation type="submission" date="2020-01" db="EMBL/GenBank/DDBJ databases">
        <title>Genome sequencing of strain KACC 21265.</title>
        <authorList>
            <person name="Heo J."/>
            <person name="Kim S.-J."/>
            <person name="Kim J.-S."/>
            <person name="Hong S.-B."/>
            <person name="Kwon S.-W."/>
        </authorList>
    </citation>
    <scope>NUCLEOTIDE SEQUENCE [LARGE SCALE GENOMIC DNA]</scope>
    <source>
        <strain evidence="1 2">KACC 21265</strain>
    </source>
</reference>
<evidence type="ECO:0000313" key="1">
    <source>
        <dbReference type="EMBL" id="QHJ01185.1"/>
    </source>
</evidence>
<dbReference type="RefSeq" id="WP_160554993.1">
    <property type="nucleotide sequence ID" value="NZ_CP047650.1"/>
</dbReference>
<keyword evidence="2" id="KW-1185">Reference proteome</keyword>
<protein>
    <submittedName>
        <fullName evidence="1">DUF1178 family protein</fullName>
    </submittedName>
</protein>
<dbReference type="PIRSF" id="PIRSF032131">
    <property type="entry name" value="UCP032131"/>
    <property type="match status" value="1"/>
</dbReference>
<sequence length="158" mass="16845">MKVLDLQCGGRHNFEGWFGSEDEFRDQLGRGLVACPVCGDTQIAKMPSAPRLNLSGARAGIDEAKVADPAPATVAPAAPAPSPQEEQLRAALWRAARAAVASAEDVGTRFADEARRIHHGEAEERGIRGQATSREARELVEEGIAVLPVPDALKETLQ</sequence>
<organism evidence="1 2">
    <name type="scientific">Xylophilus rhododendri</name>
    <dbReference type="NCBI Taxonomy" id="2697032"/>
    <lineage>
        <taxon>Bacteria</taxon>
        <taxon>Pseudomonadati</taxon>
        <taxon>Pseudomonadota</taxon>
        <taxon>Betaproteobacteria</taxon>
        <taxon>Burkholderiales</taxon>
        <taxon>Xylophilus</taxon>
    </lineage>
</organism>
<accession>A0A857JAZ1</accession>
<proteinExistence type="predicted"/>
<dbReference type="KEGG" id="xyk:GT347_26265"/>
<dbReference type="EMBL" id="CP047650">
    <property type="protein sequence ID" value="QHJ01185.1"/>
    <property type="molecule type" value="Genomic_DNA"/>
</dbReference>
<gene>
    <name evidence="1" type="ORF">GT347_26265</name>
</gene>
<evidence type="ECO:0000313" key="2">
    <source>
        <dbReference type="Proteomes" id="UP000464787"/>
    </source>
</evidence>
<dbReference type="InterPro" id="IPR009562">
    <property type="entry name" value="DUF1178"/>
</dbReference>
<dbReference type="AlphaFoldDB" id="A0A857JAZ1"/>